<feature type="compositionally biased region" description="Basic and acidic residues" evidence="7">
    <location>
        <begin position="108"/>
        <end position="125"/>
    </location>
</feature>
<reference evidence="11" key="1">
    <citation type="submission" date="2023-05" db="EMBL/GenBank/DDBJ databases">
        <title>High-quality long-read genome of Scophthalmus maximus.</title>
        <authorList>
            <person name="Lien S."/>
            <person name="Martinez P."/>
        </authorList>
    </citation>
    <scope>NUCLEOTIDE SEQUENCE [LARGE SCALE GENOMIC DNA]</scope>
</reference>
<feature type="signal peptide" evidence="9">
    <location>
        <begin position="1"/>
        <end position="27"/>
    </location>
</feature>
<feature type="transmembrane region" description="Helical" evidence="8">
    <location>
        <begin position="417"/>
        <end position="439"/>
    </location>
</feature>
<feature type="transmembrane region" description="Helical" evidence="8">
    <location>
        <begin position="189"/>
        <end position="210"/>
    </location>
</feature>
<feature type="transmembrane region" description="Helical" evidence="8">
    <location>
        <begin position="324"/>
        <end position="346"/>
    </location>
</feature>
<dbReference type="InterPro" id="IPR059081">
    <property type="entry name" value="PRRT3-4"/>
</dbReference>
<evidence type="ECO:0000256" key="4">
    <source>
        <dbReference type="ARBA" id="ARBA00022729"/>
    </source>
</evidence>
<proteinExistence type="predicted"/>
<gene>
    <name evidence="11" type="primary">LOC118309257</name>
</gene>
<feature type="chain" id="PRO_5034910644" evidence="9">
    <location>
        <begin position="28"/>
        <end position="685"/>
    </location>
</feature>
<dbReference type="Proteomes" id="UP000694558">
    <property type="component" value="Chromosome 6"/>
</dbReference>
<dbReference type="OrthoDB" id="10066605at2759"/>
<protein>
    <submittedName>
        <fullName evidence="11">Si:ch211-14i3.2</fullName>
    </submittedName>
</protein>
<evidence type="ECO:0000256" key="5">
    <source>
        <dbReference type="ARBA" id="ARBA00022989"/>
    </source>
</evidence>
<evidence type="ECO:0000313" key="11">
    <source>
        <dbReference type="Ensembl" id="ENSSMAP00000064923.1"/>
    </source>
</evidence>
<sequence length="685" mass="75500">MGSCSLLFITTIVCLFSLESSIQTSHSLDNSESVQHTRSTGRNYDITSMASFYSETSSDSVEGSGLALHQLRAHDRGADKANISKTGHTHSSVHIISEETSLGGSHMTTEEQLKDSHTSIVKDDSQDGGNSPEHPVQTNVFTSLTNQNPQGPGGPCVLGLRPCVVLKSLNGTNLLWDDMSRTLSFAWELHVFGSASLFILMAVMAVLGMAGACTLPHSLCDTLTLANGLLIMGGTLRGVLLLLDPYGTHQILSRATLAALHNFPLQLLLWAQVALTLVTLRGSKLLLFPLKKPSNHPWVVGGLAISHCTPLLVADLYSSMLSPALPLLLQTLSLCWGLPFCMGILIKSLSHRASFSRSFVSQWFPSHRTERQAKRVTAVCALLGVLCCSLQMYSLLWLYGLLGNWRRFGWGWWLSQFWARILELAWGFSLLVLGSWIFWMPFKGPSRGDHWQGRSEVSEAVEDKSLWRRIFANVQKGPLRKSEKTWEALMPNNWAKYRLSRASVTNHVMCLYDDQPSTVTAEYKPDSVSNGISDSQAAVLWQKVGEHECILSRIEFDLLPPSPIYLRPSIDNALHHGQLVAGGLFTRPPPSWTQTAVTDGNDGDNGTTTFPPAYVGYGWMLDTESISASLDHFQPKEPTLSSSATAEYFGNFGSQTTVYRGEEFNSVLSSVMHQYDWSDADVTDL</sequence>
<evidence type="ECO:0000256" key="2">
    <source>
        <dbReference type="ARBA" id="ARBA00022553"/>
    </source>
</evidence>
<dbReference type="Ensembl" id="ENSSMAT00000048590.1">
    <property type="protein sequence ID" value="ENSSMAP00000064923.1"/>
    <property type="gene ID" value="ENSSMAG00000029414.1"/>
</dbReference>
<evidence type="ECO:0000256" key="7">
    <source>
        <dbReference type="SAM" id="MobiDB-lite"/>
    </source>
</evidence>
<evidence type="ECO:0000256" key="3">
    <source>
        <dbReference type="ARBA" id="ARBA00022692"/>
    </source>
</evidence>
<evidence type="ECO:0000256" key="1">
    <source>
        <dbReference type="ARBA" id="ARBA00004141"/>
    </source>
</evidence>
<dbReference type="PANTHER" id="PTHR47400:SF1">
    <property type="entry name" value="PROLINE-RICH TRANSMEMBRANE PROTEIN 3"/>
    <property type="match status" value="1"/>
</dbReference>
<comment type="subcellular location">
    <subcellularLocation>
        <location evidence="1">Membrane</location>
        <topology evidence="1">Multi-pass membrane protein</topology>
    </subcellularLocation>
</comment>
<dbReference type="KEGG" id="smau:118309257"/>
<keyword evidence="6 8" id="KW-0472">Membrane</keyword>
<dbReference type="GeneTree" id="ENSGT00730000111360"/>
<dbReference type="GeneID" id="118309257"/>
<evidence type="ECO:0000313" key="12">
    <source>
        <dbReference type="Proteomes" id="UP000694558"/>
    </source>
</evidence>
<accession>A0A8D3DZG4</accession>
<evidence type="ECO:0000256" key="6">
    <source>
        <dbReference type="ARBA" id="ARBA00023136"/>
    </source>
</evidence>
<feature type="region of interest" description="Disordered" evidence="7">
    <location>
        <begin position="99"/>
        <end position="137"/>
    </location>
</feature>
<dbReference type="AlphaFoldDB" id="A0A8D3DZG4"/>
<keyword evidence="4 9" id="KW-0732">Signal</keyword>
<feature type="transmembrane region" description="Helical" evidence="8">
    <location>
        <begin position="222"/>
        <end position="243"/>
    </location>
</feature>
<feature type="transmembrane region" description="Helical" evidence="8">
    <location>
        <begin position="263"/>
        <end position="286"/>
    </location>
</feature>
<evidence type="ECO:0000259" key="10">
    <source>
        <dbReference type="Pfam" id="PF25987"/>
    </source>
</evidence>
<feature type="transmembrane region" description="Helical" evidence="8">
    <location>
        <begin position="376"/>
        <end position="397"/>
    </location>
</feature>
<dbReference type="InterPro" id="IPR043242">
    <property type="entry name" value="PRRT3"/>
</dbReference>
<evidence type="ECO:0000256" key="9">
    <source>
        <dbReference type="SAM" id="SignalP"/>
    </source>
</evidence>
<organism evidence="11 12">
    <name type="scientific">Scophthalmus maximus</name>
    <name type="common">Turbot</name>
    <name type="synonym">Psetta maxima</name>
    <dbReference type="NCBI Taxonomy" id="52904"/>
    <lineage>
        <taxon>Eukaryota</taxon>
        <taxon>Metazoa</taxon>
        <taxon>Chordata</taxon>
        <taxon>Craniata</taxon>
        <taxon>Vertebrata</taxon>
        <taxon>Euteleostomi</taxon>
        <taxon>Actinopterygii</taxon>
        <taxon>Neopterygii</taxon>
        <taxon>Teleostei</taxon>
        <taxon>Neoteleostei</taxon>
        <taxon>Acanthomorphata</taxon>
        <taxon>Carangaria</taxon>
        <taxon>Pleuronectiformes</taxon>
        <taxon>Pleuronectoidei</taxon>
        <taxon>Scophthalmidae</taxon>
        <taxon>Scophthalmus</taxon>
    </lineage>
</organism>
<keyword evidence="3 8" id="KW-0812">Transmembrane</keyword>
<keyword evidence="2" id="KW-0597">Phosphoprotein</keyword>
<name>A0A8D3DZG4_SCOMX</name>
<dbReference type="RefSeq" id="XP_035487046.1">
    <property type="nucleotide sequence ID" value="XM_035631153.2"/>
</dbReference>
<reference evidence="11" key="2">
    <citation type="submission" date="2025-08" db="UniProtKB">
        <authorList>
            <consortium name="Ensembl"/>
        </authorList>
    </citation>
    <scope>IDENTIFICATION</scope>
</reference>
<dbReference type="Pfam" id="PF25987">
    <property type="entry name" value="PRRT3"/>
    <property type="match status" value="1"/>
</dbReference>
<dbReference type="PANTHER" id="PTHR47400">
    <property type="entry name" value="PROLINE-RICH TRANSMEMBRANE PROTEIN 3"/>
    <property type="match status" value="1"/>
</dbReference>
<evidence type="ECO:0000256" key="8">
    <source>
        <dbReference type="SAM" id="Phobius"/>
    </source>
</evidence>
<keyword evidence="5 8" id="KW-1133">Transmembrane helix</keyword>
<feature type="transmembrane region" description="Helical" evidence="8">
    <location>
        <begin position="298"/>
        <end position="318"/>
    </location>
</feature>
<feature type="domain" description="Proline-rich transmembrane protein 3/4" evidence="10">
    <location>
        <begin position="168"/>
        <end position="440"/>
    </location>
</feature>